<dbReference type="EMBL" id="QXFU01005934">
    <property type="protein sequence ID" value="KAE8962570.1"/>
    <property type="molecule type" value="Genomic_DNA"/>
</dbReference>
<evidence type="ECO:0000313" key="1">
    <source>
        <dbReference type="EMBL" id="KAE8962570.1"/>
    </source>
</evidence>
<dbReference type="OrthoDB" id="110477at2759"/>
<proteinExistence type="predicted"/>
<accession>A0A6A3GZQ1</accession>
<dbReference type="AlphaFoldDB" id="A0A6A3GZQ1"/>
<evidence type="ECO:0000313" key="2">
    <source>
        <dbReference type="Proteomes" id="UP000435112"/>
    </source>
</evidence>
<organism evidence="1 2">
    <name type="scientific">Phytophthora rubi</name>
    <dbReference type="NCBI Taxonomy" id="129364"/>
    <lineage>
        <taxon>Eukaryota</taxon>
        <taxon>Sar</taxon>
        <taxon>Stramenopiles</taxon>
        <taxon>Oomycota</taxon>
        <taxon>Peronosporomycetes</taxon>
        <taxon>Peronosporales</taxon>
        <taxon>Peronosporaceae</taxon>
        <taxon>Phytophthora</taxon>
    </lineage>
</organism>
<comment type="caution">
    <text evidence="1">The sequence shown here is derived from an EMBL/GenBank/DDBJ whole genome shotgun (WGS) entry which is preliminary data.</text>
</comment>
<gene>
    <name evidence="1" type="ORF">PR002_g29561</name>
</gene>
<dbReference type="Proteomes" id="UP000435112">
    <property type="component" value="Unassembled WGS sequence"/>
</dbReference>
<sequence>METVIKEALAPHTKSSVLLNARVGFLKSVADEVRNARDLTFLNKSRTVVRRVEDTHNLRTQYSRWCHVIALVKAAGDAVTATSKRAYGRKIERLKAAMQRNPVDNRLTDAQRERYQSLNELEGVIVKAMEQLFVRYGFPLQPLSDASLERLMGMRGKKLNATLFAKEMQRIALMACYTLQPVLRADWSTLRLTSRLRSIPDQGNWLYFKKAGRLFTFRVVMQDFKNSRHMGKTTLEVKRDLAYVLSTWLRVLQQLQDRVEYLFIWSFRQGRLTHVASRNSLARRIPRIFNAYAGTPLTINDMRHIHEAALQSSEAYQRMTVRERDRAHAQLLHSHMTGLTYNRVDDE</sequence>
<name>A0A6A3GZQ1_9STRA</name>
<protein>
    <submittedName>
        <fullName evidence="1">Uncharacterized protein</fullName>
    </submittedName>
</protein>
<reference evidence="1 2" key="1">
    <citation type="submission" date="2018-09" db="EMBL/GenBank/DDBJ databases">
        <title>Genomic investigation of the strawberry pathogen Phytophthora fragariae indicates pathogenicity is determined by transcriptional variation in three key races.</title>
        <authorList>
            <person name="Adams T.M."/>
            <person name="Armitage A.D."/>
            <person name="Sobczyk M.K."/>
            <person name="Bates H.J."/>
            <person name="Dunwell J.M."/>
            <person name="Nellist C.F."/>
            <person name="Harrison R.J."/>
        </authorList>
    </citation>
    <scope>NUCLEOTIDE SEQUENCE [LARGE SCALE GENOMIC DNA]</scope>
    <source>
        <strain evidence="1 2">SCRP324</strain>
    </source>
</reference>